<dbReference type="InterPro" id="IPR050109">
    <property type="entry name" value="HTH-type_TetR-like_transc_reg"/>
</dbReference>
<evidence type="ECO:0000313" key="7">
    <source>
        <dbReference type="Proteomes" id="UP000467636"/>
    </source>
</evidence>
<evidence type="ECO:0000256" key="4">
    <source>
        <dbReference type="PROSITE-ProRule" id="PRU00335"/>
    </source>
</evidence>
<accession>A0AAD1I1Z2</accession>
<keyword evidence="3" id="KW-0804">Transcription</keyword>
<feature type="DNA-binding region" description="H-T-H motif" evidence="4">
    <location>
        <begin position="34"/>
        <end position="53"/>
    </location>
</feature>
<organism evidence="6 7">
    <name type="scientific">Mycolicibacter terrae</name>
    <dbReference type="NCBI Taxonomy" id="1788"/>
    <lineage>
        <taxon>Bacteria</taxon>
        <taxon>Bacillati</taxon>
        <taxon>Actinomycetota</taxon>
        <taxon>Actinomycetes</taxon>
        <taxon>Mycobacteriales</taxon>
        <taxon>Mycobacteriaceae</taxon>
        <taxon>Mycolicibacter</taxon>
    </lineage>
</organism>
<sequence>MDVDCRELTGAQSRTRAAILEATASVLARDRTATLPEIAAAAQVARSTLHRYFADRDRLIYEATLDSIRVIGDILTAAATAEGPAVDAMRRVITTLAPEGDRIVFLFADPAVLRDIPAEQLPNSARVLDLIRRGQQEGAFDPGLPPEWIRIALFGLLVKACSEAAHGAVPRHSIVPSLIRIFERGVAADSPS</sequence>
<dbReference type="EMBL" id="AP022564">
    <property type="protein sequence ID" value="BBX24726.1"/>
    <property type="molecule type" value="Genomic_DNA"/>
</dbReference>
<evidence type="ECO:0000313" key="6">
    <source>
        <dbReference type="EMBL" id="BBX24726.1"/>
    </source>
</evidence>
<keyword evidence="1" id="KW-0805">Transcription regulation</keyword>
<dbReference type="AlphaFoldDB" id="A0AAD1I1Z2"/>
<name>A0AAD1I1Z2_9MYCO</name>
<reference evidence="6 7" key="1">
    <citation type="journal article" date="2019" name="Emerg. Microbes Infect.">
        <title>Comprehensive subspecies identification of 175 nontuberculous mycobacteria species based on 7547 genomic profiles.</title>
        <authorList>
            <person name="Matsumoto Y."/>
            <person name="Kinjo T."/>
            <person name="Motooka D."/>
            <person name="Nabeya D."/>
            <person name="Jung N."/>
            <person name="Uechi K."/>
            <person name="Horii T."/>
            <person name="Iida T."/>
            <person name="Fujita J."/>
            <person name="Nakamura S."/>
        </authorList>
    </citation>
    <scope>NUCLEOTIDE SEQUENCE [LARGE SCALE GENOMIC DNA]</scope>
    <source>
        <strain evidence="6 7">JCM 12143</strain>
    </source>
</reference>
<dbReference type="RefSeq" id="WP_085260109.1">
    <property type="nucleotide sequence ID" value="NZ_AP022564.1"/>
</dbReference>
<evidence type="ECO:0000256" key="1">
    <source>
        <dbReference type="ARBA" id="ARBA00023015"/>
    </source>
</evidence>
<evidence type="ECO:0000256" key="2">
    <source>
        <dbReference type="ARBA" id="ARBA00023125"/>
    </source>
</evidence>
<dbReference type="PANTHER" id="PTHR30055:SF234">
    <property type="entry name" value="HTH-TYPE TRANSCRIPTIONAL REGULATOR BETI"/>
    <property type="match status" value="1"/>
</dbReference>
<dbReference type="SUPFAM" id="SSF48498">
    <property type="entry name" value="Tetracyclin repressor-like, C-terminal domain"/>
    <property type="match status" value="1"/>
</dbReference>
<dbReference type="GO" id="GO:0003700">
    <property type="term" value="F:DNA-binding transcription factor activity"/>
    <property type="evidence" value="ECO:0007669"/>
    <property type="project" value="TreeGrafter"/>
</dbReference>
<evidence type="ECO:0000259" key="5">
    <source>
        <dbReference type="PROSITE" id="PS50977"/>
    </source>
</evidence>
<proteinExistence type="predicted"/>
<protein>
    <submittedName>
        <fullName evidence="6">TetR family transcriptional regulator</fullName>
    </submittedName>
</protein>
<dbReference type="InterPro" id="IPR009057">
    <property type="entry name" value="Homeodomain-like_sf"/>
</dbReference>
<feature type="domain" description="HTH tetR-type" evidence="5">
    <location>
        <begin position="13"/>
        <end position="71"/>
    </location>
</feature>
<keyword evidence="2 4" id="KW-0238">DNA-binding</keyword>
<dbReference type="Proteomes" id="UP000467636">
    <property type="component" value="Chromosome"/>
</dbReference>
<dbReference type="SUPFAM" id="SSF46689">
    <property type="entry name" value="Homeodomain-like"/>
    <property type="match status" value="1"/>
</dbReference>
<keyword evidence="7" id="KW-1185">Reference proteome</keyword>
<dbReference type="PANTHER" id="PTHR30055">
    <property type="entry name" value="HTH-TYPE TRANSCRIPTIONAL REGULATOR RUTR"/>
    <property type="match status" value="1"/>
</dbReference>
<evidence type="ECO:0000256" key="3">
    <source>
        <dbReference type="ARBA" id="ARBA00023163"/>
    </source>
</evidence>
<dbReference type="InterPro" id="IPR001647">
    <property type="entry name" value="HTH_TetR"/>
</dbReference>
<dbReference type="InterPro" id="IPR036271">
    <property type="entry name" value="Tet_transcr_reg_TetR-rel_C_sf"/>
</dbReference>
<dbReference type="PROSITE" id="PS50977">
    <property type="entry name" value="HTH_TETR_2"/>
    <property type="match status" value="1"/>
</dbReference>
<dbReference type="Gene3D" id="1.10.357.10">
    <property type="entry name" value="Tetracycline Repressor, domain 2"/>
    <property type="match status" value="1"/>
</dbReference>
<dbReference type="GO" id="GO:0000976">
    <property type="term" value="F:transcription cis-regulatory region binding"/>
    <property type="evidence" value="ECO:0007669"/>
    <property type="project" value="TreeGrafter"/>
</dbReference>
<gene>
    <name evidence="6" type="ORF">MTER_41370</name>
</gene>
<dbReference type="Pfam" id="PF00440">
    <property type="entry name" value="TetR_N"/>
    <property type="match status" value="1"/>
</dbReference>